<name>A0A438EYJ8_VITVI</name>
<accession>A0A438EYJ8</accession>
<dbReference type="EMBL" id="QGNW01001162">
    <property type="protein sequence ID" value="RVW52829.1"/>
    <property type="molecule type" value="Genomic_DNA"/>
</dbReference>
<evidence type="ECO:0000313" key="1">
    <source>
        <dbReference type="EMBL" id="RVW52829.1"/>
    </source>
</evidence>
<gene>
    <name evidence="1" type="primary">RAC3_1</name>
    <name evidence="1" type="ORF">CK203_076596</name>
</gene>
<reference evidence="1 2" key="1">
    <citation type="journal article" date="2018" name="PLoS Genet.">
        <title>Population sequencing reveals clonal diversity and ancestral inbreeding in the grapevine cultivar Chardonnay.</title>
        <authorList>
            <person name="Roach M.J."/>
            <person name="Johnson D.L."/>
            <person name="Bohlmann J."/>
            <person name="van Vuuren H.J."/>
            <person name="Jones S.J."/>
            <person name="Pretorius I.S."/>
            <person name="Schmidt S.A."/>
            <person name="Borneman A.R."/>
        </authorList>
    </citation>
    <scope>NUCLEOTIDE SEQUENCE [LARGE SCALE GENOMIC DNA]</scope>
    <source>
        <strain evidence="2">cv. Chardonnay</strain>
        <tissue evidence="1">Leaf</tissue>
    </source>
</reference>
<organism evidence="1 2">
    <name type="scientific">Vitis vinifera</name>
    <name type="common">Grape</name>
    <dbReference type="NCBI Taxonomy" id="29760"/>
    <lineage>
        <taxon>Eukaryota</taxon>
        <taxon>Viridiplantae</taxon>
        <taxon>Streptophyta</taxon>
        <taxon>Embryophyta</taxon>
        <taxon>Tracheophyta</taxon>
        <taxon>Spermatophyta</taxon>
        <taxon>Magnoliopsida</taxon>
        <taxon>eudicotyledons</taxon>
        <taxon>Gunneridae</taxon>
        <taxon>Pentapetalae</taxon>
        <taxon>rosids</taxon>
        <taxon>Vitales</taxon>
        <taxon>Vitaceae</taxon>
        <taxon>Viteae</taxon>
        <taxon>Vitis</taxon>
    </lineage>
</organism>
<dbReference type="Gene3D" id="3.40.50.300">
    <property type="entry name" value="P-loop containing nucleotide triphosphate hydrolases"/>
    <property type="match status" value="1"/>
</dbReference>
<dbReference type="AlphaFoldDB" id="A0A438EYJ8"/>
<protein>
    <submittedName>
        <fullName evidence="1">Rac-like GTP-binding protein 3</fullName>
    </submittedName>
</protein>
<sequence>MVVVSYVLLFDLFFNASHIGLLDLREDKHYLADHPGLVPVTTAQGEELRKQIGAAYYIECSSKTQQAPKDLHATFPVLC</sequence>
<comment type="caution">
    <text evidence="1">The sequence shown here is derived from an EMBL/GenBank/DDBJ whole genome shotgun (WGS) entry which is preliminary data.</text>
</comment>
<evidence type="ECO:0000313" key="2">
    <source>
        <dbReference type="Proteomes" id="UP000288805"/>
    </source>
</evidence>
<dbReference type="InterPro" id="IPR027417">
    <property type="entry name" value="P-loop_NTPase"/>
</dbReference>
<dbReference type="Proteomes" id="UP000288805">
    <property type="component" value="Unassembled WGS sequence"/>
</dbReference>
<proteinExistence type="predicted"/>